<dbReference type="GeneID" id="74568697"/>
<evidence type="ECO:0000256" key="1">
    <source>
        <dbReference type="SAM" id="Phobius"/>
    </source>
</evidence>
<dbReference type="Proteomes" id="UP001055553">
    <property type="component" value="Chromosome"/>
</dbReference>
<protein>
    <submittedName>
        <fullName evidence="2">Uncharacterized protein</fullName>
    </submittedName>
</protein>
<evidence type="ECO:0000313" key="2">
    <source>
        <dbReference type="EMBL" id="BBL45898.1"/>
    </source>
</evidence>
<dbReference type="EMBL" id="AP019769">
    <property type="protein sequence ID" value="BBL45898.1"/>
    <property type="molecule type" value="Genomic_DNA"/>
</dbReference>
<feature type="transmembrane region" description="Helical" evidence="1">
    <location>
        <begin position="6"/>
        <end position="23"/>
    </location>
</feature>
<dbReference type="AlphaFoldDB" id="A0A915SD36"/>
<accession>A0A915SD36</accession>
<keyword evidence="1" id="KW-1133">Transmembrane helix</keyword>
<sequence length="126" mass="15108">MLDRFFELLIVSLTIFLASLLILDKLTFIYRINFNYQNSYIQFMTGRNIMEYLTNYITDNTCNLTLNNFNSLYIDNLSSQPYEIIYENLSNGQKFFYGENVTNNYIEFRRVCFYDHSLYLVEVLVS</sequence>
<evidence type="ECO:0000313" key="3">
    <source>
        <dbReference type="Proteomes" id="UP001055553"/>
    </source>
</evidence>
<organism evidence="2 3">
    <name type="scientific">Nanobdella aerobiophila</name>
    <dbReference type="NCBI Taxonomy" id="2586965"/>
    <lineage>
        <taxon>Archaea</taxon>
        <taxon>Nanobdellota</taxon>
        <taxon>Nanobdellia</taxon>
        <taxon>Nanobdellales</taxon>
        <taxon>Nanobdellaceae</taxon>
        <taxon>Nanobdella</taxon>
    </lineage>
</organism>
<proteinExistence type="predicted"/>
<keyword evidence="3" id="KW-1185">Reference proteome</keyword>
<dbReference type="RefSeq" id="WP_258393204.1">
    <property type="nucleotide sequence ID" value="NZ_AP019769.1"/>
</dbReference>
<keyword evidence="1" id="KW-0472">Membrane</keyword>
<name>A0A915SD36_9ARCH</name>
<keyword evidence="1" id="KW-0812">Transmembrane</keyword>
<reference evidence="3" key="1">
    <citation type="journal article" date="2022" name="Int. J. Syst. Evol. Microbiol.">
        <title>Nanobdella aerobiophila gen. nov., sp. nov., a thermoacidophilic, obligate ectosymbiotic archaeon, and proposal of Nanobdellaceae fam. nov., Nanobdellales ord. nov. and Nanobdellia class. nov.</title>
        <authorList>
            <person name="Kato S."/>
            <person name="Ogasawara A."/>
            <person name="Itoh T."/>
            <person name="Sakai H.D."/>
            <person name="Shimizu M."/>
            <person name="Yuki M."/>
            <person name="Kaneko M."/>
            <person name="Takashina T."/>
            <person name="Ohkuma M."/>
        </authorList>
    </citation>
    <scope>NUCLEOTIDE SEQUENCE [LARGE SCALE GENOMIC DNA]</scope>
    <source>
        <strain evidence="3">MJ1</strain>
    </source>
</reference>
<dbReference type="KEGG" id="naer:MJ1_0759"/>
<gene>
    <name evidence="2" type="ORF">MJ1_0759</name>
</gene>